<dbReference type="RefSeq" id="WP_216874520.1">
    <property type="nucleotide sequence ID" value="NZ_JAERQM010000002.1"/>
</dbReference>
<dbReference type="NCBIfam" id="TIGR03373">
    <property type="entry name" value="VI_minor_4"/>
    <property type="match status" value="1"/>
</dbReference>
<keyword evidence="2" id="KW-1185">Reference proteome</keyword>
<proteinExistence type="predicted"/>
<evidence type="ECO:0000313" key="1">
    <source>
        <dbReference type="EMBL" id="MBU8543847.1"/>
    </source>
</evidence>
<name>A0ABS6H585_9PROT</name>
<comment type="caution">
    <text evidence="1">The sequence shown here is derived from an EMBL/GenBank/DDBJ whole genome shotgun (WGS) entry which is preliminary data.</text>
</comment>
<dbReference type="Pfam" id="PF09867">
    <property type="entry name" value="TagF_N"/>
    <property type="match status" value="1"/>
</dbReference>
<sequence length="172" mass="18475">MSTGLLGKLPAHGDFLRRALPEDFCLPWDTWLQEGLTEAREALGEDGFAEAWEAGPAWRFLLPAGACGIDRIAGVILPSEDMVGRRFPLTLAATLPAEAPAPAEDWYAALEAAGRAARGLGQDADTLLAALAEPWTDDTAPEEGWWVTPDAHWPLPELPPPLLFRVLVEGGA</sequence>
<organism evidence="1 2">
    <name type="scientific">Falsiroseomonas oleicola</name>
    <dbReference type="NCBI Taxonomy" id="2801474"/>
    <lineage>
        <taxon>Bacteria</taxon>
        <taxon>Pseudomonadati</taxon>
        <taxon>Pseudomonadota</taxon>
        <taxon>Alphaproteobacteria</taxon>
        <taxon>Acetobacterales</taxon>
        <taxon>Roseomonadaceae</taxon>
        <taxon>Falsiroseomonas</taxon>
    </lineage>
</organism>
<protein>
    <submittedName>
        <fullName evidence="1">Type VI secretion system-associated protein TagF</fullName>
    </submittedName>
</protein>
<dbReference type="InterPro" id="IPR017748">
    <property type="entry name" value="TagF"/>
</dbReference>
<gene>
    <name evidence="1" type="primary">tagF</name>
    <name evidence="1" type="ORF">JJQ90_09020</name>
</gene>
<dbReference type="EMBL" id="JAERQM010000002">
    <property type="protein sequence ID" value="MBU8543847.1"/>
    <property type="molecule type" value="Genomic_DNA"/>
</dbReference>
<accession>A0ABS6H585</accession>
<dbReference type="Proteomes" id="UP000689967">
    <property type="component" value="Unassembled WGS sequence"/>
</dbReference>
<evidence type="ECO:0000313" key="2">
    <source>
        <dbReference type="Proteomes" id="UP000689967"/>
    </source>
</evidence>
<reference evidence="1 2" key="1">
    <citation type="submission" date="2021-01" db="EMBL/GenBank/DDBJ databases">
        <title>Roseomonas sp. nov, a bacterium isolated from an oil production mixture in Yumen Oilfield.</title>
        <authorList>
            <person name="Wu D."/>
        </authorList>
    </citation>
    <scope>NUCLEOTIDE SEQUENCE [LARGE SCALE GENOMIC DNA]</scope>
    <source>
        <strain evidence="1 2">ROY-5-3</strain>
    </source>
</reference>